<dbReference type="EMBL" id="JAZDQJ010000050">
    <property type="protein sequence ID" value="MEE1937034.1"/>
    <property type="molecule type" value="Genomic_DNA"/>
</dbReference>
<name>A0ABU7HZW9_9PSED</name>
<reference evidence="1 2" key="1">
    <citation type="submission" date="2024-01" db="EMBL/GenBank/DDBJ databases">
        <title>Unpublished Manusciprt.</title>
        <authorList>
            <person name="Duman M."/>
            <person name="Valdes E.G."/>
            <person name="Ajmi N."/>
            <person name="Altun S."/>
            <person name="Saticioglu I.B."/>
        </authorList>
    </citation>
    <scope>NUCLEOTIDE SEQUENCE [LARGE SCALE GENOMIC DNA]</scope>
    <source>
        <strain evidence="1 2">148P</strain>
    </source>
</reference>
<keyword evidence="2" id="KW-1185">Reference proteome</keyword>
<evidence type="ECO:0000313" key="1">
    <source>
        <dbReference type="EMBL" id="MEE1937034.1"/>
    </source>
</evidence>
<protein>
    <recommendedName>
        <fullName evidence="3">DUF3077 domain-containing protein</fullName>
    </recommendedName>
</protein>
<proteinExistence type="predicted"/>
<dbReference type="Proteomes" id="UP001335100">
    <property type="component" value="Unassembled WGS sequence"/>
</dbReference>
<organism evidence="1 2">
    <name type="scientific">Pseudomonas ulcerans</name>
    <dbReference type="NCBI Taxonomy" id="3115852"/>
    <lineage>
        <taxon>Bacteria</taxon>
        <taxon>Pseudomonadati</taxon>
        <taxon>Pseudomonadota</taxon>
        <taxon>Gammaproteobacteria</taxon>
        <taxon>Pseudomonadales</taxon>
        <taxon>Pseudomonadaceae</taxon>
        <taxon>Pseudomonas</taxon>
    </lineage>
</organism>
<comment type="caution">
    <text evidence="1">The sequence shown here is derived from an EMBL/GenBank/DDBJ whole genome shotgun (WGS) entry which is preliminary data.</text>
</comment>
<evidence type="ECO:0000313" key="2">
    <source>
        <dbReference type="Proteomes" id="UP001335100"/>
    </source>
</evidence>
<dbReference type="RefSeq" id="WP_330077699.1">
    <property type="nucleotide sequence ID" value="NZ_JAZDQJ010000050.1"/>
</dbReference>
<evidence type="ECO:0008006" key="3">
    <source>
        <dbReference type="Google" id="ProtNLM"/>
    </source>
</evidence>
<sequence length="100" mass="10883">MKKNVPDPPQLTTTHTHFATTHRSHAPLFAVCPGIHVDDALMHVASALRSATETNLQLCDLADRKYGDLLWATQQSLEIAQALVGSLLTAVELRRAAASR</sequence>
<gene>
    <name evidence="1" type="ORF">V0R50_27745</name>
</gene>
<accession>A0ABU7HZW9</accession>